<evidence type="ECO:0000313" key="2">
    <source>
        <dbReference type="Proteomes" id="UP000316093"/>
    </source>
</evidence>
<organism evidence="1 2">
    <name type="scientific">Luteibacter pinisoli</name>
    <dbReference type="NCBI Taxonomy" id="2589080"/>
    <lineage>
        <taxon>Bacteria</taxon>
        <taxon>Pseudomonadati</taxon>
        <taxon>Pseudomonadota</taxon>
        <taxon>Gammaproteobacteria</taxon>
        <taxon>Lysobacterales</taxon>
        <taxon>Rhodanobacteraceae</taxon>
        <taxon>Luteibacter</taxon>
    </lineage>
</organism>
<sequence>MGTARIEPFPMNRRCYDMKSFRWFALAACALPIAAQAHRPLTLHDDIHRALIRAMAQVDRYDSSSDGQPGGRTRRLLGQLLARPGELYSPLVKSPTFTNEVWWPGFVDTFTPQLQEQDVLGGLQRQLGLTKARPGIDIAVTPGDVAAFRGREVAASARKAGIDIDIFNKVLDMHSPRVVEAAHDAVALQMLRDDMARVPREQWTAYGIDAESYQRYMKAGHAHELRQGDTLYLSSLVATAVKTRGIALDASGEPQLPAAFRVARAAAAFKDRVGYYSGRPFCTGNAVHPDRPRDPSALDHNQPLCFIDATDRDVLRWFHHEARLEHRGLRIHENTHHSVERLTRILGILMPLMDLAAFVEVAEATATRELAESSALPSAEVEADAAESRAGALLCGIRAR</sequence>
<evidence type="ECO:0000313" key="1">
    <source>
        <dbReference type="EMBL" id="QDE38103.1"/>
    </source>
</evidence>
<dbReference type="RefSeq" id="WP_139979256.1">
    <property type="nucleotide sequence ID" value="NZ_CP041046.1"/>
</dbReference>
<dbReference type="KEGG" id="lpy:FIV34_02265"/>
<proteinExistence type="predicted"/>
<dbReference type="AlphaFoldDB" id="A0A4Y5Z0X4"/>
<keyword evidence="2" id="KW-1185">Reference proteome</keyword>
<dbReference type="Proteomes" id="UP000316093">
    <property type="component" value="Chromosome"/>
</dbReference>
<gene>
    <name evidence="1" type="ORF">FIV34_02265</name>
</gene>
<dbReference type="EMBL" id="CP041046">
    <property type="protein sequence ID" value="QDE38103.1"/>
    <property type="molecule type" value="Genomic_DNA"/>
</dbReference>
<dbReference type="OrthoDB" id="8577963at2"/>
<name>A0A4Y5Z0X4_9GAMM</name>
<protein>
    <submittedName>
        <fullName evidence="1">Uncharacterized protein</fullName>
    </submittedName>
</protein>
<reference evidence="1 2" key="1">
    <citation type="submission" date="2019-06" db="EMBL/GenBank/DDBJ databases">
        <title>A complete genome sequence for Luteibacter pinisoli MAH-14.</title>
        <authorList>
            <person name="Baltrus D.A."/>
        </authorList>
    </citation>
    <scope>NUCLEOTIDE SEQUENCE [LARGE SCALE GENOMIC DNA]</scope>
    <source>
        <strain evidence="1 2">MAH-14</strain>
    </source>
</reference>
<accession>A0A4Y5Z0X4</accession>